<dbReference type="PATRIC" id="fig|1727163.4.peg.1723"/>
<protein>
    <submittedName>
        <fullName evidence="1">Uncharacterized protein</fullName>
    </submittedName>
</protein>
<gene>
    <name evidence="1" type="ORF">AO498_08287</name>
</gene>
<dbReference type="AlphaFoldDB" id="A0A142EMQ6"/>
<name>A0A142EMQ6_9BACT</name>
<organism evidence="1 2">
    <name type="scientific">Algoriphagus sanaruensis</name>
    <dbReference type="NCBI Taxonomy" id="1727163"/>
    <lineage>
        <taxon>Bacteria</taxon>
        <taxon>Pseudomonadati</taxon>
        <taxon>Bacteroidota</taxon>
        <taxon>Cytophagia</taxon>
        <taxon>Cytophagales</taxon>
        <taxon>Cyclobacteriaceae</taxon>
        <taxon>Algoriphagus</taxon>
    </lineage>
</organism>
<dbReference type="Proteomes" id="UP000073816">
    <property type="component" value="Chromosome"/>
</dbReference>
<keyword evidence="2" id="KW-1185">Reference proteome</keyword>
<proteinExistence type="predicted"/>
<dbReference type="KEGG" id="alm:AO498_08287"/>
<reference evidence="2" key="1">
    <citation type="submission" date="2015-09" db="EMBL/GenBank/DDBJ databases">
        <title>Complete sequence of Algoriphagus sp. M8-2.</title>
        <authorList>
            <person name="Shintani M."/>
        </authorList>
    </citation>
    <scope>NUCLEOTIDE SEQUENCE [LARGE SCALE GENOMIC DNA]</scope>
    <source>
        <strain evidence="2">M8-2</strain>
    </source>
</reference>
<dbReference type="STRING" id="1727163.AO498_08287"/>
<sequence>MHHRSAEDFLFTAEAQRTQRVRSDHSNSPDLLPYLLTPNSRTSQLPYPHTSQLPYLPTPILPTYNGHWTFLPAPVSGLPTSFIHIFSKNYTIGICQLRISFYFQDVSRNDPQSTLLTTYFSLHMTDLKHFLNFRPCPLGNKTNLKIESKELR</sequence>
<evidence type="ECO:0000313" key="1">
    <source>
        <dbReference type="EMBL" id="AMQ56411.1"/>
    </source>
</evidence>
<evidence type="ECO:0000313" key="2">
    <source>
        <dbReference type="Proteomes" id="UP000073816"/>
    </source>
</evidence>
<accession>A0A142EMQ6</accession>
<dbReference type="EMBL" id="CP012836">
    <property type="protein sequence ID" value="AMQ56411.1"/>
    <property type="molecule type" value="Genomic_DNA"/>
</dbReference>
<reference evidence="1 2" key="2">
    <citation type="journal article" date="2016" name="Genome Announc.">
        <title>Complete Genome Sequence of Algoriphagus sp. Strain M8-2, Isolated from a Brackish Lake.</title>
        <authorList>
            <person name="Muraguchi Y."/>
            <person name="Kushimoto K."/>
            <person name="Ohtsubo Y."/>
            <person name="Suzuki T."/>
            <person name="Dohra H."/>
            <person name="Kimbara K."/>
            <person name="Shintani M."/>
        </authorList>
    </citation>
    <scope>NUCLEOTIDE SEQUENCE [LARGE SCALE GENOMIC DNA]</scope>
    <source>
        <strain evidence="1 2">M8-2</strain>
    </source>
</reference>